<dbReference type="STRING" id="1301098.PKB_4467"/>
<reference evidence="1 2" key="2">
    <citation type="submission" date="2014-05" db="EMBL/GenBank/DDBJ databases">
        <title>Genome sequence of the 3-chlorobenzoate degrading bacterium Pseudomonas knackmussii B13 shows multiple evidence for horizontal gene transfer.</title>
        <authorList>
            <person name="Miyazaki R."/>
            <person name="Bertelli C."/>
            <person name="Falquet L."/>
            <person name="Robinson-Rechavi M."/>
            <person name="Gharib W."/>
            <person name="Roy S."/>
            <person name="Van der Meer J.R."/>
        </authorList>
    </citation>
    <scope>NUCLEOTIDE SEQUENCE [LARGE SCALE GENOMIC DNA]</scope>
    <source>
        <strain evidence="1 2">B13</strain>
    </source>
</reference>
<dbReference type="KEGG" id="pkc:PKB_4467"/>
<keyword evidence="2" id="KW-1185">Reference proteome</keyword>
<reference evidence="1 2" key="1">
    <citation type="submission" date="2013-03" db="EMBL/GenBank/DDBJ databases">
        <authorList>
            <person name="Linke B."/>
        </authorList>
    </citation>
    <scope>NUCLEOTIDE SEQUENCE [LARGE SCALE GENOMIC DNA]</scope>
    <source>
        <strain evidence="1 2">B13</strain>
    </source>
</reference>
<protein>
    <submittedName>
        <fullName evidence="1">Uncharacterized protein</fullName>
    </submittedName>
</protein>
<organism evidence="1 2">
    <name type="scientific">Pseudomonas knackmussii (strain DSM 6978 / CCUG 54928 / LMG 23759 / B13)</name>
    <dbReference type="NCBI Taxonomy" id="1301098"/>
    <lineage>
        <taxon>Bacteria</taxon>
        <taxon>Pseudomonadati</taxon>
        <taxon>Pseudomonadota</taxon>
        <taxon>Gammaproteobacteria</taxon>
        <taxon>Pseudomonadales</taxon>
        <taxon>Pseudomonadaceae</taxon>
        <taxon>Pseudomonas</taxon>
    </lineage>
</organism>
<name>A0A024HLP4_PSEKB</name>
<evidence type="ECO:0000313" key="2">
    <source>
        <dbReference type="Proteomes" id="UP000025241"/>
    </source>
</evidence>
<dbReference type="Proteomes" id="UP000025241">
    <property type="component" value="Chromosome I"/>
</dbReference>
<gene>
    <name evidence="1" type="ORF">PKB_4467</name>
</gene>
<proteinExistence type="predicted"/>
<accession>A0A024HLP4</accession>
<sequence>MNTQWLKRSTLFDDNTWLFYVLAVAWLLCSGI</sequence>
<dbReference type="AlphaFoldDB" id="A0A024HLP4"/>
<dbReference type="EMBL" id="HG322950">
    <property type="protein sequence ID" value="CDF85791.1"/>
    <property type="molecule type" value="Genomic_DNA"/>
</dbReference>
<dbReference type="HOGENOM" id="CLU_3390913_0_0_6"/>
<evidence type="ECO:0000313" key="1">
    <source>
        <dbReference type="EMBL" id="CDF85791.1"/>
    </source>
</evidence>